<comment type="similarity">
    <text evidence="1">Belongs to the thioesterase family.</text>
</comment>
<feature type="domain" description="Thioesterase" evidence="2">
    <location>
        <begin position="8"/>
        <end position="231"/>
    </location>
</feature>
<dbReference type="InterPro" id="IPR029058">
    <property type="entry name" value="AB_hydrolase_fold"/>
</dbReference>
<dbReference type="KEGG" id="pau:PA14_33270"/>
<evidence type="ECO:0000259" key="2">
    <source>
        <dbReference type="Pfam" id="PF00975"/>
    </source>
</evidence>
<dbReference type="Proteomes" id="UP000000653">
    <property type="component" value="Chromosome"/>
</dbReference>
<dbReference type="EMBL" id="CP000438">
    <property type="protein sequence ID" value="ABJ11608.1"/>
    <property type="molecule type" value="Genomic_DNA"/>
</dbReference>
<sequence>MSPAVSLQLFCLPYSGASATLFRRWQPSLPGWIRLLPLELPGRGLRFGEALHTDAASLVAQLASELQGTLDSASPYAFFGHSLGGLLAFELAHAMRRRGLEGPLALFLSGVSPPAENDVSGYRRAKADAELVAALRDYRGTPEAVLNDPSLMQMLLPVVRADFLVTGSYRYQAHGPLDAALHLFGGREDSLRSAELLGWLHEAGGDFTLDLLDGQHFFIREQQGQLLRLLRRYAGQHLLRWHKDKVRGSMRAAS</sequence>
<dbReference type="Pfam" id="PF00975">
    <property type="entry name" value="Thioesterase"/>
    <property type="match status" value="1"/>
</dbReference>
<evidence type="ECO:0000256" key="1">
    <source>
        <dbReference type="ARBA" id="ARBA00007169"/>
    </source>
</evidence>
<dbReference type="RefSeq" id="WP_003139216.1">
    <property type="nucleotide sequence ID" value="NC_008463.1"/>
</dbReference>
<dbReference type="InterPro" id="IPR001031">
    <property type="entry name" value="Thioesterase"/>
</dbReference>
<dbReference type="Gene3D" id="3.40.50.1820">
    <property type="entry name" value="alpha/beta hydrolase"/>
    <property type="match status" value="1"/>
</dbReference>
<dbReference type="PANTHER" id="PTHR11487">
    <property type="entry name" value="THIOESTERASE"/>
    <property type="match status" value="1"/>
</dbReference>
<name>A0A0H2ZBB4_PSEAB</name>
<dbReference type="InterPro" id="IPR012223">
    <property type="entry name" value="TEII"/>
</dbReference>
<dbReference type="SUPFAM" id="SSF53474">
    <property type="entry name" value="alpha/beta-Hydrolases"/>
    <property type="match status" value="1"/>
</dbReference>
<protein>
    <submittedName>
        <fullName evidence="3">PvdG</fullName>
    </submittedName>
</protein>
<accession>A0A0H2ZBB4</accession>
<dbReference type="HOGENOM" id="CLU_070456_1_1_6"/>
<reference evidence="3 4" key="1">
    <citation type="journal article" date="2006" name="Genome Biol.">
        <title>Genomic analysis reveals that Pseudomonas aeruginosa virulence is combinatorial.</title>
        <authorList>
            <person name="Lee D.G."/>
            <person name="Urbach J.M."/>
            <person name="Wu G."/>
            <person name="Liberati N.T."/>
            <person name="Feinbaum R.L."/>
            <person name="Miyata S."/>
            <person name="Diggins L.T."/>
            <person name="He J."/>
            <person name="Saucier M."/>
            <person name="Deziel E."/>
            <person name="Friedman L."/>
            <person name="Li L."/>
            <person name="Grills G."/>
            <person name="Montgomery K."/>
            <person name="Kucherlapati R."/>
            <person name="Rahme L.G."/>
            <person name="Ausubel F.M."/>
        </authorList>
    </citation>
    <scope>NUCLEOTIDE SEQUENCE [LARGE SCALE GENOMIC DNA]</scope>
    <source>
        <strain evidence="3 4">UCBPP-PA14</strain>
    </source>
</reference>
<dbReference type="AlphaFoldDB" id="A0A0H2ZBB4"/>
<dbReference type="GO" id="GO:0008610">
    <property type="term" value="P:lipid biosynthetic process"/>
    <property type="evidence" value="ECO:0007669"/>
    <property type="project" value="TreeGrafter"/>
</dbReference>
<gene>
    <name evidence="3" type="primary">pvdG</name>
    <name evidence="3" type="ordered locus">PA14_33270</name>
</gene>
<dbReference type="PANTHER" id="PTHR11487:SF0">
    <property type="entry name" value="S-ACYL FATTY ACID SYNTHASE THIOESTERASE, MEDIUM CHAIN"/>
    <property type="match status" value="1"/>
</dbReference>
<evidence type="ECO:0000313" key="4">
    <source>
        <dbReference type="Proteomes" id="UP000000653"/>
    </source>
</evidence>
<organism evidence="3 4">
    <name type="scientific">Pseudomonas aeruginosa (strain UCBPP-PA14)</name>
    <dbReference type="NCBI Taxonomy" id="208963"/>
    <lineage>
        <taxon>Bacteria</taxon>
        <taxon>Pseudomonadati</taxon>
        <taxon>Pseudomonadota</taxon>
        <taxon>Gammaproteobacteria</taxon>
        <taxon>Pseudomonadales</taxon>
        <taxon>Pseudomonadaceae</taxon>
        <taxon>Pseudomonas</taxon>
    </lineage>
</organism>
<dbReference type="BioCyc" id="PAER208963:G1G74-2798-MONOMER"/>
<proteinExistence type="inferred from homology"/>
<evidence type="ECO:0000313" key="3">
    <source>
        <dbReference type="EMBL" id="ABJ11608.1"/>
    </source>
</evidence>